<comment type="similarity">
    <text evidence="3 10">Belongs to the TrpF family.</text>
</comment>
<dbReference type="AlphaFoldDB" id="A0A8S0WZN8"/>
<dbReference type="PANTHER" id="PTHR42894">
    <property type="entry name" value="N-(5'-PHOSPHORIBOSYL)ANTHRANILATE ISOMERASE"/>
    <property type="match status" value="1"/>
</dbReference>
<dbReference type="HAMAP" id="MF_00135">
    <property type="entry name" value="PRAI"/>
    <property type="match status" value="1"/>
</dbReference>
<keyword evidence="7 10" id="KW-0822">Tryptophan biosynthesis</keyword>
<evidence type="ECO:0000256" key="3">
    <source>
        <dbReference type="ARBA" id="ARBA00007571"/>
    </source>
</evidence>
<keyword evidence="9 10" id="KW-0413">Isomerase</keyword>
<dbReference type="GO" id="GO:0004640">
    <property type="term" value="F:phosphoribosylanthranilate isomerase activity"/>
    <property type="evidence" value="ECO:0007669"/>
    <property type="project" value="UniProtKB-UniRule"/>
</dbReference>
<evidence type="ECO:0000256" key="9">
    <source>
        <dbReference type="ARBA" id="ARBA00023235"/>
    </source>
</evidence>
<dbReference type="KEGG" id="aacx:DEACI_2743"/>
<comment type="pathway">
    <text evidence="2 10">Amino-acid biosynthesis; L-tryptophan biosynthesis; L-tryptophan from chorismate: step 3/5.</text>
</comment>
<dbReference type="EMBL" id="LR746496">
    <property type="protein sequence ID" value="CAA7602071.1"/>
    <property type="molecule type" value="Genomic_DNA"/>
</dbReference>
<reference evidence="12" key="2">
    <citation type="submission" date="2020-01" db="EMBL/GenBank/DDBJ databases">
        <authorList>
            <person name="Hornung B."/>
        </authorList>
    </citation>
    <scope>NUCLEOTIDE SEQUENCE</scope>
    <source>
        <strain evidence="12">PacBioINE</strain>
    </source>
</reference>
<dbReference type="CDD" id="cd00405">
    <property type="entry name" value="PRAI"/>
    <property type="match status" value="1"/>
</dbReference>
<dbReference type="EMBL" id="CDGJ01000078">
    <property type="protein sequence ID" value="CEJ08086.1"/>
    <property type="molecule type" value="Genomic_DNA"/>
</dbReference>
<keyword evidence="6 10" id="KW-0028">Amino-acid biosynthesis</keyword>
<dbReference type="InterPro" id="IPR001240">
    <property type="entry name" value="PRAI_dom"/>
</dbReference>
<evidence type="ECO:0000256" key="6">
    <source>
        <dbReference type="ARBA" id="ARBA00022605"/>
    </source>
</evidence>
<dbReference type="RefSeq" id="WP_240985505.1">
    <property type="nucleotide sequence ID" value="NZ_CDGJ01000078.1"/>
</dbReference>
<keyword evidence="8 10" id="KW-0057">Aromatic amino acid biosynthesis</keyword>
<protein>
    <recommendedName>
        <fullName evidence="5 10">N-(5'-phosphoribosyl)anthranilate isomerase</fullName>
        <shortName evidence="10">PRAI</shortName>
        <ecNumber evidence="4 10">5.3.1.24</ecNumber>
    </recommendedName>
</protein>
<dbReference type="Proteomes" id="UP001071230">
    <property type="component" value="Unassembled WGS sequence"/>
</dbReference>
<dbReference type="Proteomes" id="UP000836597">
    <property type="component" value="Chromosome"/>
</dbReference>
<comment type="catalytic activity">
    <reaction evidence="1 10">
        <text>N-(5-phospho-beta-D-ribosyl)anthranilate = 1-(2-carboxyphenylamino)-1-deoxy-D-ribulose 5-phosphate</text>
        <dbReference type="Rhea" id="RHEA:21540"/>
        <dbReference type="ChEBI" id="CHEBI:18277"/>
        <dbReference type="ChEBI" id="CHEBI:58613"/>
        <dbReference type="EC" id="5.3.1.24"/>
    </reaction>
</comment>
<evidence type="ECO:0000256" key="10">
    <source>
        <dbReference type="HAMAP-Rule" id="MF_00135"/>
    </source>
</evidence>
<reference evidence="13" key="1">
    <citation type="submission" date="2014-11" db="EMBL/GenBank/DDBJ databases">
        <authorList>
            <person name="Hornung B.V."/>
        </authorList>
    </citation>
    <scope>NUCLEOTIDE SEQUENCE</scope>
    <source>
        <strain evidence="13">INE</strain>
    </source>
</reference>
<evidence type="ECO:0000259" key="11">
    <source>
        <dbReference type="Pfam" id="PF00697"/>
    </source>
</evidence>
<evidence type="ECO:0000256" key="8">
    <source>
        <dbReference type="ARBA" id="ARBA00023141"/>
    </source>
</evidence>
<evidence type="ECO:0000256" key="4">
    <source>
        <dbReference type="ARBA" id="ARBA00012572"/>
    </source>
</evidence>
<dbReference type="Pfam" id="PF00697">
    <property type="entry name" value="PRAI"/>
    <property type="match status" value="1"/>
</dbReference>
<keyword evidence="14" id="KW-1185">Reference proteome</keyword>
<evidence type="ECO:0000313" key="13">
    <source>
        <dbReference type="EMBL" id="CEJ08086.1"/>
    </source>
</evidence>
<evidence type="ECO:0000313" key="12">
    <source>
        <dbReference type="EMBL" id="CAA7602071.1"/>
    </source>
</evidence>
<evidence type="ECO:0000256" key="7">
    <source>
        <dbReference type="ARBA" id="ARBA00022822"/>
    </source>
</evidence>
<evidence type="ECO:0000256" key="5">
    <source>
        <dbReference type="ARBA" id="ARBA00022272"/>
    </source>
</evidence>
<proteinExistence type="inferred from homology"/>
<name>A0A8S0WZN8_9FIRM</name>
<gene>
    <name evidence="10" type="primary">trpF</name>
    <name evidence="13" type="ORF">DEACI_2561</name>
    <name evidence="12" type="ORF">DEACI_2743</name>
</gene>
<dbReference type="InterPro" id="IPR013785">
    <property type="entry name" value="Aldolase_TIM"/>
</dbReference>
<organism evidence="12">
    <name type="scientific">Acididesulfobacillus acetoxydans</name>
    <dbReference type="NCBI Taxonomy" id="1561005"/>
    <lineage>
        <taxon>Bacteria</taxon>
        <taxon>Bacillati</taxon>
        <taxon>Bacillota</taxon>
        <taxon>Clostridia</taxon>
        <taxon>Eubacteriales</taxon>
        <taxon>Peptococcaceae</taxon>
        <taxon>Acididesulfobacillus</taxon>
    </lineage>
</organism>
<evidence type="ECO:0000256" key="1">
    <source>
        <dbReference type="ARBA" id="ARBA00001164"/>
    </source>
</evidence>
<sequence>MVRVKICGIRSREEAAWAVEAGADALGFVFHPSSRRHIDEESVRRITSALPAFAARVGVFVNTPREEIERAVRRCGLTAVQLHGQERAEAFRGAGFPIIKALQVPGNTGVSLASERELKEWQGVAQAILLDSTHLGQFGGTGTAWSWQEAGERLRQIADAGFPLILAGGLTPENVRRGIEETRPYAVDVSSGVEKEGVKDRDLIREFMRRVRGKQCGE</sequence>
<evidence type="ECO:0000256" key="2">
    <source>
        <dbReference type="ARBA" id="ARBA00004664"/>
    </source>
</evidence>
<dbReference type="FunFam" id="3.20.20.70:FF:000075">
    <property type="entry name" value="Tryptophan biosynthesis protein TRP1"/>
    <property type="match status" value="1"/>
</dbReference>
<feature type="domain" description="N-(5'phosphoribosyl) anthranilate isomerase (PRAI)" evidence="11">
    <location>
        <begin position="4"/>
        <end position="208"/>
    </location>
</feature>
<evidence type="ECO:0000313" key="14">
    <source>
        <dbReference type="Proteomes" id="UP001071230"/>
    </source>
</evidence>
<dbReference type="SUPFAM" id="SSF51366">
    <property type="entry name" value="Ribulose-phoshate binding barrel"/>
    <property type="match status" value="1"/>
</dbReference>
<dbReference type="PANTHER" id="PTHR42894:SF1">
    <property type="entry name" value="N-(5'-PHOSPHORIBOSYL)ANTHRANILATE ISOMERASE"/>
    <property type="match status" value="1"/>
</dbReference>
<dbReference type="Gene3D" id="3.20.20.70">
    <property type="entry name" value="Aldolase class I"/>
    <property type="match status" value="1"/>
</dbReference>
<dbReference type="InterPro" id="IPR011060">
    <property type="entry name" value="RibuloseP-bd_barrel"/>
</dbReference>
<dbReference type="EC" id="5.3.1.24" evidence="4 10"/>
<dbReference type="GO" id="GO:0000162">
    <property type="term" value="P:L-tryptophan biosynthetic process"/>
    <property type="evidence" value="ECO:0007669"/>
    <property type="project" value="UniProtKB-UniRule"/>
</dbReference>
<accession>A0A8S0WZN8</accession>
<dbReference type="InterPro" id="IPR044643">
    <property type="entry name" value="TrpF_fam"/>
</dbReference>